<dbReference type="Proteomes" id="UP000008983">
    <property type="component" value="Unassembled WGS sequence"/>
</dbReference>
<dbReference type="RefSeq" id="XP_004027352.1">
    <property type="nucleotide sequence ID" value="XM_004027303.1"/>
</dbReference>
<dbReference type="EMBL" id="GL984300">
    <property type="protein sequence ID" value="EGR28007.1"/>
    <property type="molecule type" value="Genomic_DNA"/>
</dbReference>
<keyword evidence="1" id="KW-1133">Transmembrane helix</keyword>
<organism evidence="2 3">
    <name type="scientific">Ichthyophthirius multifiliis</name>
    <name type="common">White spot disease agent</name>
    <name type="synonym">Ich</name>
    <dbReference type="NCBI Taxonomy" id="5932"/>
    <lineage>
        <taxon>Eukaryota</taxon>
        <taxon>Sar</taxon>
        <taxon>Alveolata</taxon>
        <taxon>Ciliophora</taxon>
        <taxon>Intramacronucleata</taxon>
        <taxon>Oligohymenophorea</taxon>
        <taxon>Hymenostomatida</taxon>
        <taxon>Ophryoglenina</taxon>
        <taxon>Ichthyophthirius</taxon>
    </lineage>
</organism>
<feature type="transmembrane region" description="Helical" evidence="1">
    <location>
        <begin position="42"/>
        <end position="58"/>
    </location>
</feature>
<evidence type="ECO:0000313" key="3">
    <source>
        <dbReference type="Proteomes" id="UP000008983"/>
    </source>
</evidence>
<dbReference type="InParanoid" id="G0R3D3"/>
<dbReference type="GeneID" id="14904096"/>
<feature type="transmembrane region" description="Helical" evidence="1">
    <location>
        <begin position="70"/>
        <end position="89"/>
    </location>
</feature>
<gene>
    <name evidence="2" type="ORF">IMG5_184770</name>
</gene>
<keyword evidence="3" id="KW-1185">Reference proteome</keyword>
<accession>G0R3D3</accession>
<keyword evidence="1" id="KW-0472">Membrane</keyword>
<reference evidence="2 3" key="1">
    <citation type="submission" date="2011-07" db="EMBL/GenBank/DDBJ databases">
        <authorList>
            <person name="Coyne R."/>
            <person name="Brami D."/>
            <person name="Johnson J."/>
            <person name="Hostetler J."/>
            <person name="Hannick L."/>
            <person name="Clark T."/>
            <person name="Cassidy-Hanley D."/>
            <person name="Inman J."/>
        </authorList>
    </citation>
    <scope>NUCLEOTIDE SEQUENCE [LARGE SCALE GENOMIC DNA]</scope>
    <source>
        <strain evidence="2 3">G5</strain>
    </source>
</reference>
<feature type="transmembrane region" description="Helical" evidence="1">
    <location>
        <begin position="95"/>
        <end position="113"/>
    </location>
</feature>
<keyword evidence="1" id="KW-0812">Transmembrane</keyword>
<dbReference type="AlphaFoldDB" id="G0R3D3"/>
<sequence>FKIFYSQSQSEFLNQLAKLSFIAFPVRRIGPPFLNISSYYKIMQQASILLLIFPEILIGHSFQSPKSFSLLLMILIYAPLLFYEISLIIHPQAPISFVTYLFGIINLINNSLFSCSCSQYLSIFQQSLIVEFQILYNFPLSKQTTSFYLSYLSFLSSQNLKFISKSFSKFLKKSLLFSKYLQTLLCKINLTQVSYSVQFTGLLEFSFSVILEALSSIIQQIIFIALPTFLYSPSTLIVLQTILFIGQFATTLVFDSSIIQFIYLPFIPITKLTILFGTKHKTLYCLSFQYFQFISQSFSWTNFNNFYSSSYFLL</sequence>
<feature type="non-terminal residue" evidence="2">
    <location>
        <position position="1"/>
    </location>
</feature>
<proteinExistence type="predicted"/>
<name>G0R3D3_ICHMU</name>
<evidence type="ECO:0000256" key="1">
    <source>
        <dbReference type="SAM" id="Phobius"/>
    </source>
</evidence>
<protein>
    <recommendedName>
        <fullName evidence="4">Transmembrane protein</fullName>
    </recommendedName>
</protein>
<evidence type="ECO:0008006" key="4">
    <source>
        <dbReference type="Google" id="ProtNLM"/>
    </source>
</evidence>
<evidence type="ECO:0000313" key="2">
    <source>
        <dbReference type="EMBL" id="EGR28007.1"/>
    </source>
</evidence>